<dbReference type="AlphaFoldDB" id="A0A9N9JP87"/>
<protein>
    <submittedName>
        <fullName evidence="1">13803_t:CDS:1</fullName>
    </submittedName>
</protein>
<evidence type="ECO:0000313" key="2">
    <source>
        <dbReference type="Proteomes" id="UP000789405"/>
    </source>
</evidence>
<dbReference type="EMBL" id="CAJVPY010025428">
    <property type="protein sequence ID" value="CAG8788237.1"/>
    <property type="molecule type" value="Genomic_DNA"/>
</dbReference>
<keyword evidence="2" id="KW-1185">Reference proteome</keyword>
<proteinExistence type="predicted"/>
<evidence type="ECO:0000313" key="1">
    <source>
        <dbReference type="EMBL" id="CAG8788237.1"/>
    </source>
</evidence>
<accession>A0A9N9JP87</accession>
<comment type="caution">
    <text evidence="1">The sequence shown here is derived from an EMBL/GenBank/DDBJ whole genome shotgun (WGS) entry which is preliminary data.</text>
</comment>
<feature type="non-terminal residue" evidence="1">
    <location>
        <position position="133"/>
    </location>
</feature>
<gene>
    <name evidence="1" type="ORF">DERYTH_LOCUS20865</name>
</gene>
<dbReference type="Proteomes" id="UP000789405">
    <property type="component" value="Unassembled WGS sequence"/>
</dbReference>
<sequence length="133" mass="15177">MPLSEGLLETTLRGMEYKAMENEAKILRELKNSNVLLLAPLTSKVGHAELPCATPLQTSSLCIRGRFGPLVRSNGLGWGRAPNKRSLLTKFYFLRNQIVNLGYHRSWTFYDHSFRCRLPYDDNNSISAFVTKR</sequence>
<reference evidence="1" key="1">
    <citation type="submission" date="2021-06" db="EMBL/GenBank/DDBJ databases">
        <authorList>
            <person name="Kallberg Y."/>
            <person name="Tangrot J."/>
            <person name="Rosling A."/>
        </authorList>
    </citation>
    <scope>NUCLEOTIDE SEQUENCE</scope>
    <source>
        <strain evidence="1">MA453B</strain>
    </source>
</reference>
<organism evidence="1 2">
    <name type="scientific">Dentiscutata erythropus</name>
    <dbReference type="NCBI Taxonomy" id="1348616"/>
    <lineage>
        <taxon>Eukaryota</taxon>
        <taxon>Fungi</taxon>
        <taxon>Fungi incertae sedis</taxon>
        <taxon>Mucoromycota</taxon>
        <taxon>Glomeromycotina</taxon>
        <taxon>Glomeromycetes</taxon>
        <taxon>Diversisporales</taxon>
        <taxon>Gigasporaceae</taxon>
        <taxon>Dentiscutata</taxon>
    </lineage>
</organism>
<name>A0A9N9JP87_9GLOM</name>